<feature type="non-terminal residue" evidence="1">
    <location>
        <position position="212"/>
    </location>
</feature>
<sequence length="212" mass="23622">MRLRGNKFNVAESANIAKTCGQRTGKLTKYAEKFSDAILTQNVTSFMNDLCLTHAHSQRIMEAMHGNTLLTRTERRMIGRSYNSQLAVKFTTARSGLSAMIMAWHSLIKAEDPKFLAACEGLDLDNIPRYQTYLAMKQKAYDGPPVDSSTYPRDLFLLCIDHKVKLAAASGLSATQQDAIKTAFYNLDTPETETLRFQGPTFYFGNASVMGV</sequence>
<reference evidence="1" key="1">
    <citation type="submission" date="2023-06" db="EMBL/GenBank/DDBJ databases">
        <authorList>
            <person name="Delattre M."/>
        </authorList>
    </citation>
    <scope>NUCLEOTIDE SEQUENCE</scope>
    <source>
        <strain evidence="1">AF72</strain>
    </source>
</reference>
<name>A0AA36CID5_9BILA</name>
<dbReference type="AlphaFoldDB" id="A0AA36CID5"/>
<protein>
    <submittedName>
        <fullName evidence="1">Uncharacterized protein</fullName>
    </submittedName>
</protein>
<dbReference type="EMBL" id="CATQJA010001855">
    <property type="protein sequence ID" value="CAJ0568907.1"/>
    <property type="molecule type" value="Genomic_DNA"/>
</dbReference>
<dbReference type="Proteomes" id="UP001177023">
    <property type="component" value="Unassembled WGS sequence"/>
</dbReference>
<evidence type="ECO:0000313" key="2">
    <source>
        <dbReference type="Proteomes" id="UP001177023"/>
    </source>
</evidence>
<keyword evidence="2" id="KW-1185">Reference proteome</keyword>
<gene>
    <name evidence="1" type="ORF">MSPICULIGERA_LOCUS7411</name>
</gene>
<organism evidence="1 2">
    <name type="scientific">Mesorhabditis spiculigera</name>
    <dbReference type="NCBI Taxonomy" id="96644"/>
    <lineage>
        <taxon>Eukaryota</taxon>
        <taxon>Metazoa</taxon>
        <taxon>Ecdysozoa</taxon>
        <taxon>Nematoda</taxon>
        <taxon>Chromadorea</taxon>
        <taxon>Rhabditida</taxon>
        <taxon>Rhabditina</taxon>
        <taxon>Rhabditomorpha</taxon>
        <taxon>Rhabditoidea</taxon>
        <taxon>Rhabditidae</taxon>
        <taxon>Mesorhabditinae</taxon>
        <taxon>Mesorhabditis</taxon>
    </lineage>
</organism>
<evidence type="ECO:0000313" key="1">
    <source>
        <dbReference type="EMBL" id="CAJ0568907.1"/>
    </source>
</evidence>
<comment type="caution">
    <text evidence="1">The sequence shown here is derived from an EMBL/GenBank/DDBJ whole genome shotgun (WGS) entry which is preliminary data.</text>
</comment>
<accession>A0AA36CID5</accession>
<proteinExistence type="predicted"/>